<protein>
    <recommendedName>
        <fullName evidence="4">DNA methylase N-4/N-6 domain-containing protein</fullName>
    </recommendedName>
</protein>
<dbReference type="Pfam" id="PF01555">
    <property type="entry name" value="N6_N4_Mtase"/>
    <property type="match status" value="1"/>
</dbReference>
<evidence type="ECO:0000313" key="5">
    <source>
        <dbReference type="EMBL" id="PSN94211.1"/>
    </source>
</evidence>
<evidence type="ECO:0000256" key="3">
    <source>
        <dbReference type="ARBA" id="ARBA00022679"/>
    </source>
</evidence>
<sequence>MLGSGKIQTRLEWEGKRTEVEKIKLPFQIVETVNEPRTKTMDTFVLGTDKWYNMLIWGDNKLVMSSLLPEYAGKNDLIYIDPPFATCADFTTPIKIEDEEIVKEASGIEIRAYRDTWGQGLTSYLQMIYDRLVLMRELLSERGSIYVHMDSHVGHYVKVLMDEIFGKENFQREIIWRIGWVSGYKTATENWIRNHDTILYYTKSNDYIFNKLYIPHPPNYVRRGSDKPTGKGIPIEDVWGLFQEEGLTSIQIMSFSREKLGLPDPKT</sequence>
<evidence type="ECO:0000256" key="2">
    <source>
        <dbReference type="ARBA" id="ARBA00022603"/>
    </source>
</evidence>
<accession>A0A2R6B6D9</accession>
<dbReference type="InterPro" id="IPR029063">
    <property type="entry name" value="SAM-dependent_MTases_sf"/>
</dbReference>
<feature type="domain" description="DNA methylase N-4/N-6" evidence="4">
    <location>
        <begin position="76"/>
        <end position="241"/>
    </location>
</feature>
<evidence type="ECO:0000259" key="4">
    <source>
        <dbReference type="Pfam" id="PF01555"/>
    </source>
</evidence>
<dbReference type="InterPro" id="IPR002941">
    <property type="entry name" value="DNA_methylase_N4/N6"/>
</dbReference>
<proteinExistence type="inferred from homology"/>
<dbReference type="GO" id="GO:0003677">
    <property type="term" value="F:DNA binding"/>
    <property type="evidence" value="ECO:0007669"/>
    <property type="project" value="InterPro"/>
</dbReference>
<name>A0A2R6B6D9_9ARCH</name>
<keyword evidence="2" id="KW-0489">Methyltransferase</keyword>
<comment type="similarity">
    <text evidence="1">Belongs to the N(4)/N(6)-methyltransferase family.</text>
</comment>
<keyword evidence="3" id="KW-0808">Transferase</keyword>
<dbReference type="SUPFAM" id="SSF53335">
    <property type="entry name" value="S-adenosyl-L-methionine-dependent methyltransferases"/>
    <property type="match status" value="1"/>
</dbReference>
<dbReference type="Proteomes" id="UP000241284">
    <property type="component" value="Unassembled WGS sequence"/>
</dbReference>
<reference evidence="5 6" key="1">
    <citation type="submission" date="2017-04" db="EMBL/GenBank/DDBJ databases">
        <title>Novel microbial lineages endemic to geothermal iron-oxide mats fill important gaps in the evolutionary history of Archaea.</title>
        <authorList>
            <person name="Jay Z.J."/>
            <person name="Beam J.P."/>
            <person name="Dlakic M."/>
            <person name="Rusch D.B."/>
            <person name="Kozubal M.A."/>
            <person name="Inskeep W.P."/>
        </authorList>
    </citation>
    <scope>NUCLEOTIDE SEQUENCE [LARGE SCALE GENOMIC DNA]</scope>
    <source>
        <strain evidence="5">ECH_B_2</strain>
    </source>
</reference>
<dbReference type="InterPro" id="IPR002052">
    <property type="entry name" value="DNA_methylase_N6_adenine_CS"/>
</dbReference>
<dbReference type="GO" id="GO:0032259">
    <property type="term" value="P:methylation"/>
    <property type="evidence" value="ECO:0007669"/>
    <property type="project" value="UniProtKB-KW"/>
</dbReference>
<gene>
    <name evidence="5" type="ORF">B9Q06_09990</name>
</gene>
<comment type="caution">
    <text evidence="5">The sequence shown here is derived from an EMBL/GenBank/DDBJ whole genome shotgun (WGS) entry which is preliminary data.</text>
</comment>
<dbReference type="Gene3D" id="3.40.50.150">
    <property type="entry name" value="Vaccinia Virus protein VP39"/>
    <property type="match status" value="1"/>
</dbReference>
<dbReference type="AlphaFoldDB" id="A0A2R6B6D9"/>
<evidence type="ECO:0000256" key="1">
    <source>
        <dbReference type="ARBA" id="ARBA00006594"/>
    </source>
</evidence>
<dbReference type="EMBL" id="NEXH01000029">
    <property type="protein sequence ID" value="PSN94211.1"/>
    <property type="molecule type" value="Genomic_DNA"/>
</dbReference>
<dbReference type="GO" id="GO:0008170">
    <property type="term" value="F:N-methyltransferase activity"/>
    <property type="evidence" value="ECO:0007669"/>
    <property type="project" value="InterPro"/>
</dbReference>
<evidence type="ECO:0000313" key="6">
    <source>
        <dbReference type="Proteomes" id="UP000241284"/>
    </source>
</evidence>
<organism evidence="5 6">
    <name type="scientific">Candidatus Marsarchaeota G2 archaeon ECH_B_2</name>
    <dbReference type="NCBI Taxonomy" id="1978160"/>
    <lineage>
        <taxon>Archaea</taxon>
        <taxon>Candidatus Marsarchaeota</taxon>
        <taxon>Candidatus Marsarchaeota group 2</taxon>
    </lineage>
</organism>
<dbReference type="PROSITE" id="PS00092">
    <property type="entry name" value="N6_MTASE"/>
    <property type="match status" value="1"/>
</dbReference>